<organism evidence="14 15">
    <name type="scientific">Mongoliibacter ruber</name>
    <dbReference type="NCBI Taxonomy" id="1750599"/>
    <lineage>
        <taxon>Bacteria</taxon>
        <taxon>Pseudomonadati</taxon>
        <taxon>Bacteroidota</taxon>
        <taxon>Cytophagia</taxon>
        <taxon>Cytophagales</taxon>
        <taxon>Cyclobacteriaceae</taxon>
        <taxon>Mongoliibacter</taxon>
    </lineage>
</organism>
<evidence type="ECO:0000259" key="12">
    <source>
        <dbReference type="Pfam" id="PF01761"/>
    </source>
</evidence>
<proteinExistence type="predicted"/>
<keyword evidence="9" id="KW-0456">Lyase</keyword>
<dbReference type="NCBIfam" id="TIGR01357">
    <property type="entry name" value="aroB"/>
    <property type="match status" value="1"/>
</dbReference>
<comment type="caution">
    <text evidence="14">The sequence shown here is derived from an EMBL/GenBank/DDBJ whole genome shotgun (WGS) entry which is preliminary data.</text>
</comment>
<keyword evidence="10" id="KW-0170">Cobalt</keyword>
<sequence>MPIFGRNSIALETIIYTHKIAQDLGNYISTLNFSKLGVITDTNTEKFCYPLIKDGLPESHLHFSFMAGEANKNLDTCSAIWQWMTDEGFDRKTLIINLGGGVTGDMGGFCAATYKRGVNFINVPTTLLSQVDASVGGKLGIDFNGFKNHIGVFTQPKAVIISDEFLETLPEQELRSGYAEVIKHGLIRSEGYFNCLKTEGWQNQNWRDIIERSVSIKKEVVEKDPKESGLRKILNFGHTIGHAFESFYLDSEKHLLHGEAIAIGMVCEAFLSHQKSGLSASELQTIQKIVISIYGKFDFPQEDIAEIVGLCAHDKKNEGVEMKFSLLNQIGKCDFNIPVNKEEITQAIQLYKTI</sequence>
<comment type="function">
    <text evidence="4">Catalyzes the conversion of 3-deoxy-D-arabino-heptulosonate 7-phosphate (DAHP) to dehydroquinate (DHQ).</text>
</comment>
<feature type="domain" description="3-dehydroquinate synthase C-terminal" evidence="13">
    <location>
        <begin position="177"/>
        <end position="317"/>
    </location>
</feature>
<dbReference type="CDD" id="cd08195">
    <property type="entry name" value="DHQS"/>
    <property type="match status" value="1"/>
</dbReference>
<dbReference type="PANTHER" id="PTHR43622:SF1">
    <property type="entry name" value="3-DEHYDROQUINATE SYNTHASE"/>
    <property type="match status" value="1"/>
</dbReference>
<dbReference type="GO" id="GO:0005737">
    <property type="term" value="C:cytoplasm"/>
    <property type="evidence" value="ECO:0007669"/>
    <property type="project" value="InterPro"/>
</dbReference>
<dbReference type="FunFam" id="3.40.50.1970:FF:000007">
    <property type="entry name" value="Pentafunctional AROM polypeptide"/>
    <property type="match status" value="1"/>
</dbReference>
<dbReference type="GO" id="GO:0009423">
    <property type="term" value="P:chorismate biosynthetic process"/>
    <property type="evidence" value="ECO:0007669"/>
    <property type="project" value="UniProtKB-UniRule"/>
</dbReference>
<comment type="cofactor">
    <cofactor evidence="3">
        <name>Zn(2+)</name>
        <dbReference type="ChEBI" id="CHEBI:29105"/>
    </cofactor>
</comment>
<keyword evidence="6" id="KW-0547">Nucleotide-binding</keyword>
<comment type="cofactor">
    <cofactor evidence="1">
        <name>NAD(+)</name>
        <dbReference type="ChEBI" id="CHEBI:57540"/>
    </cofactor>
</comment>
<evidence type="ECO:0000256" key="6">
    <source>
        <dbReference type="ARBA" id="ARBA00022741"/>
    </source>
</evidence>
<evidence type="ECO:0000313" key="15">
    <source>
        <dbReference type="Proteomes" id="UP000238157"/>
    </source>
</evidence>
<dbReference type="Gene3D" id="1.20.1090.10">
    <property type="entry name" value="Dehydroquinate synthase-like - alpha domain"/>
    <property type="match status" value="1"/>
</dbReference>
<keyword evidence="15" id="KW-1185">Reference proteome</keyword>
<dbReference type="GO" id="GO:0003856">
    <property type="term" value="F:3-dehydroquinate synthase activity"/>
    <property type="evidence" value="ECO:0007669"/>
    <property type="project" value="UniProtKB-UniRule"/>
</dbReference>
<dbReference type="Proteomes" id="UP000238157">
    <property type="component" value="Unassembled WGS sequence"/>
</dbReference>
<dbReference type="EMBL" id="PVTR01000005">
    <property type="protein sequence ID" value="PRY88081.1"/>
    <property type="molecule type" value="Genomic_DNA"/>
</dbReference>
<dbReference type="InterPro" id="IPR016037">
    <property type="entry name" value="DHQ_synth_AroB"/>
</dbReference>
<keyword evidence="7" id="KW-0862">Zinc</keyword>
<keyword evidence="8" id="KW-0520">NAD</keyword>
<comment type="cofactor">
    <cofactor evidence="2">
        <name>Co(2+)</name>
        <dbReference type="ChEBI" id="CHEBI:48828"/>
    </cofactor>
</comment>
<dbReference type="Pfam" id="PF01761">
    <property type="entry name" value="DHQ_synthase"/>
    <property type="match status" value="1"/>
</dbReference>
<dbReference type="InterPro" id="IPR030960">
    <property type="entry name" value="DHQS/DOIS_N"/>
</dbReference>
<evidence type="ECO:0000259" key="13">
    <source>
        <dbReference type="Pfam" id="PF24621"/>
    </source>
</evidence>
<evidence type="ECO:0000256" key="11">
    <source>
        <dbReference type="NCBIfam" id="TIGR01357"/>
    </source>
</evidence>
<evidence type="ECO:0000313" key="14">
    <source>
        <dbReference type="EMBL" id="PRY88081.1"/>
    </source>
</evidence>
<dbReference type="InterPro" id="IPR030963">
    <property type="entry name" value="DHQ_synth_fam"/>
</dbReference>
<evidence type="ECO:0000256" key="9">
    <source>
        <dbReference type="ARBA" id="ARBA00023239"/>
    </source>
</evidence>
<dbReference type="PANTHER" id="PTHR43622">
    <property type="entry name" value="3-DEHYDROQUINATE SYNTHASE"/>
    <property type="match status" value="1"/>
</dbReference>
<name>A0A2T0WN04_9BACT</name>
<dbReference type="EC" id="4.2.3.4" evidence="11"/>
<dbReference type="GO" id="GO:0046872">
    <property type="term" value="F:metal ion binding"/>
    <property type="evidence" value="ECO:0007669"/>
    <property type="project" value="UniProtKB-KW"/>
</dbReference>
<dbReference type="SUPFAM" id="SSF56796">
    <property type="entry name" value="Dehydroquinate synthase-like"/>
    <property type="match status" value="1"/>
</dbReference>
<evidence type="ECO:0000256" key="5">
    <source>
        <dbReference type="ARBA" id="ARBA00022723"/>
    </source>
</evidence>
<evidence type="ECO:0000256" key="2">
    <source>
        <dbReference type="ARBA" id="ARBA00001941"/>
    </source>
</evidence>
<evidence type="ECO:0000256" key="1">
    <source>
        <dbReference type="ARBA" id="ARBA00001911"/>
    </source>
</evidence>
<dbReference type="GO" id="GO:0000166">
    <property type="term" value="F:nucleotide binding"/>
    <property type="evidence" value="ECO:0007669"/>
    <property type="project" value="UniProtKB-KW"/>
</dbReference>
<dbReference type="PIRSF" id="PIRSF001455">
    <property type="entry name" value="DHQ_synth"/>
    <property type="match status" value="1"/>
</dbReference>
<evidence type="ECO:0000256" key="10">
    <source>
        <dbReference type="ARBA" id="ARBA00023285"/>
    </source>
</evidence>
<keyword evidence="5" id="KW-0479">Metal-binding</keyword>
<accession>A0A2T0WN04</accession>
<dbReference type="Pfam" id="PF24621">
    <property type="entry name" value="DHQS_C"/>
    <property type="match status" value="1"/>
</dbReference>
<dbReference type="AlphaFoldDB" id="A0A2T0WN04"/>
<dbReference type="InterPro" id="IPR050071">
    <property type="entry name" value="Dehydroquinate_synthase"/>
</dbReference>
<evidence type="ECO:0000256" key="7">
    <source>
        <dbReference type="ARBA" id="ARBA00022833"/>
    </source>
</evidence>
<feature type="domain" description="3-dehydroquinate synthase N-terminal" evidence="12">
    <location>
        <begin position="64"/>
        <end position="175"/>
    </location>
</feature>
<gene>
    <name evidence="14" type="ORF">CLW00_105202</name>
</gene>
<evidence type="ECO:0000256" key="3">
    <source>
        <dbReference type="ARBA" id="ARBA00001947"/>
    </source>
</evidence>
<reference evidence="14 15" key="1">
    <citation type="submission" date="2018-03" db="EMBL/GenBank/DDBJ databases">
        <title>Genomic Encyclopedia of Archaeal and Bacterial Type Strains, Phase II (KMG-II): from individual species to whole genera.</title>
        <authorList>
            <person name="Goeker M."/>
        </authorList>
    </citation>
    <scope>NUCLEOTIDE SEQUENCE [LARGE SCALE GENOMIC DNA]</scope>
    <source>
        <strain evidence="14 15">DSM 27929</strain>
    </source>
</reference>
<protein>
    <recommendedName>
        <fullName evidence="11">3-dehydroquinate synthase</fullName>
        <ecNumber evidence="11">4.2.3.4</ecNumber>
    </recommendedName>
</protein>
<dbReference type="InterPro" id="IPR056179">
    <property type="entry name" value="DHQS_C"/>
</dbReference>
<dbReference type="Gene3D" id="3.40.50.1970">
    <property type="match status" value="1"/>
</dbReference>
<dbReference type="GO" id="GO:0009073">
    <property type="term" value="P:aromatic amino acid family biosynthetic process"/>
    <property type="evidence" value="ECO:0007669"/>
    <property type="project" value="InterPro"/>
</dbReference>
<evidence type="ECO:0000256" key="8">
    <source>
        <dbReference type="ARBA" id="ARBA00023027"/>
    </source>
</evidence>
<evidence type="ECO:0000256" key="4">
    <source>
        <dbReference type="ARBA" id="ARBA00003485"/>
    </source>
</evidence>